<evidence type="ECO:0000313" key="2">
    <source>
        <dbReference type="EMBL" id="SDC81624.1"/>
    </source>
</evidence>
<organism evidence="2 3">
    <name type="scientific">Melghirimyces thermohalophilus</name>
    <dbReference type="NCBI Taxonomy" id="1236220"/>
    <lineage>
        <taxon>Bacteria</taxon>
        <taxon>Bacillati</taxon>
        <taxon>Bacillota</taxon>
        <taxon>Bacilli</taxon>
        <taxon>Bacillales</taxon>
        <taxon>Thermoactinomycetaceae</taxon>
        <taxon>Melghirimyces</taxon>
    </lineage>
</organism>
<dbReference type="EMBL" id="FMZA01000017">
    <property type="protein sequence ID" value="SDC81624.1"/>
    <property type="molecule type" value="Genomic_DNA"/>
</dbReference>
<accession>A0A1G6PPQ4</accession>
<dbReference type="PANTHER" id="PTHR43680:SF2">
    <property type="entry name" value="NITRATE REDUCTASE MOLYBDENUM COFACTOR ASSEMBLY CHAPERONE NARJ"/>
    <property type="match status" value="1"/>
</dbReference>
<sequence length="180" mass="20866">METLQNRLRLISFLLQYPEEGWKKMVGDLRRAIDPFEDPIAPYILRFAEFVDEEGIEAMQIRYVQTFDFGKKTHLYLTYARHGEQRERGSALLALKQVYAQNGFQMVEGELPDYLPLMLEFASVARLDSGMALLREYRPAIQDIQEHLTKMDSPYVAIFDALLFILDQQGIQSIAEEEAP</sequence>
<reference evidence="2 3" key="1">
    <citation type="submission" date="2016-10" db="EMBL/GenBank/DDBJ databases">
        <authorList>
            <person name="de Groot N.N."/>
        </authorList>
    </citation>
    <scope>NUCLEOTIDE SEQUENCE [LARGE SCALE GENOMIC DNA]</scope>
    <source>
        <strain evidence="2 3">DSM 45514</strain>
    </source>
</reference>
<keyword evidence="3" id="KW-1185">Reference proteome</keyword>
<dbReference type="InterPro" id="IPR003765">
    <property type="entry name" value="NO3_reductase_chaperone_NarJ"/>
</dbReference>
<proteinExistence type="predicted"/>
<dbReference type="Pfam" id="PF02613">
    <property type="entry name" value="Nitrate_red_del"/>
    <property type="match status" value="1"/>
</dbReference>
<name>A0A1G6PPQ4_9BACL</name>
<dbReference type="InterPro" id="IPR036411">
    <property type="entry name" value="TorD-like_sf"/>
</dbReference>
<gene>
    <name evidence="2" type="ORF">SAMN04488112_11764</name>
</gene>
<dbReference type="Proteomes" id="UP000199387">
    <property type="component" value="Unassembled WGS sequence"/>
</dbReference>
<dbReference type="GO" id="GO:0042128">
    <property type="term" value="P:nitrate assimilation"/>
    <property type="evidence" value="ECO:0007669"/>
    <property type="project" value="UniProtKB-KW"/>
</dbReference>
<dbReference type="STRING" id="1236220.SAMN04488112_11764"/>
<dbReference type="PANTHER" id="PTHR43680">
    <property type="entry name" value="NITRATE REDUCTASE MOLYBDENUM COFACTOR ASSEMBLY CHAPERONE"/>
    <property type="match status" value="1"/>
</dbReference>
<dbReference type="RefSeq" id="WP_091571730.1">
    <property type="nucleotide sequence ID" value="NZ_FMZA01000017.1"/>
</dbReference>
<dbReference type="AlphaFoldDB" id="A0A1G6PPQ4"/>
<evidence type="ECO:0000256" key="1">
    <source>
        <dbReference type="ARBA" id="ARBA00023063"/>
    </source>
</evidence>
<dbReference type="NCBIfam" id="TIGR00684">
    <property type="entry name" value="narJ"/>
    <property type="match status" value="1"/>
</dbReference>
<dbReference type="GO" id="GO:0051131">
    <property type="term" value="P:chaperone-mediated protein complex assembly"/>
    <property type="evidence" value="ECO:0007669"/>
    <property type="project" value="InterPro"/>
</dbReference>
<evidence type="ECO:0000313" key="3">
    <source>
        <dbReference type="Proteomes" id="UP000199387"/>
    </source>
</evidence>
<keyword evidence="1" id="KW-0534">Nitrate assimilation</keyword>
<dbReference type="OrthoDB" id="5296272at2"/>
<dbReference type="GO" id="GO:0051082">
    <property type="term" value="F:unfolded protein binding"/>
    <property type="evidence" value="ECO:0007669"/>
    <property type="project" value="InterPro"/>
</dbReference>
<dbReference type="SUPFAM" id="SSF89155">
    <property type="entry name" value="TorD-like"/>
    <property type="match status" value="1"/>
</dbReference>
<dbReference type="InterPro" id="IPR020945">
    <property type="entry name" value="DMSO/NO3_reduct_chaperone"/>
</dbReference>
<protein>
    <submittedName>
        <fullName evidence="2">Respiratory nitrate reductase chaperone NarJ</fullName>
    </submittedName>
</protein>
<dbReference type="Gene3D" id="1.10.3480.10">
    <property type="entry name" value="TorD-like"/>
    <property type="match status" value="1"/>
</dbReference>
<dbReference type="GO" id="GO:0016530">
    <property type="term" value="F:metallochaperone activity"/>
    <property type="evidence" value="ECO:0007669"/>
    <property type="project" value="TreeGrafter"/>
</dbReference>